<accession>A0A1T5GFS0</accession>
<dbReference type="OrthoDB" id="7477117at2"/>
<evidence type="ECO:0000313" key="1">
    <source>
        <dbReference type="EMBL" id="SKC07220.1"/>
    </source>
</evidence>
<evidence type="ECO:0000313" key="2">
    <source>
        <dbReference type="Proteomes" id="UP000190044"/>
    </source>
</evidence>
<dbReference type="EMBL" id="FUYP01000074">
    <property type="protein sequence ID" value="SKC07220.1"/>
    <property type="molecule type" value="Genomic_DNA"/>
</dbReference>
<organism evidence="1 2">
    <name type="scientific">Sphingopyxis flava</name>
    <dbReference type="NCBI Taxonomy" id="1507287"/>
    <lineage>
        <taxon>Bacteria</taxon>
        <taxon>Pseudomonadati</taxon>
        <taxon>Pseudomonadota</taxon>
        <taxon>Alphaproteobacteria</taxon>
        <taxon>Sphingomonadales</taxon>
        <taxon>Sphingomonadaceae</taxon>
        <taxon>Sphingopyxis</taxon>
    </lineage>
</organism>
<protein>
    <submittedName>
        <fullName evidence="1">Uncharacterized protein</fullName>
    </submittedName>
</protein>
<dbReference type="RefSeq" id="WP_079640284.1">
    <property type="nucleotide sequence ID" value="NZ_FUYP01000074.1"/>
</dbReference>
<keyword evidence="2" id="KW-1185">Reference proteome</keyword>
<dbReference type="Proteomes" id="UP000190044">
    <property type="component" value="Unassembled WGS sequence"/>
</dbReference>
<sequence>MTGEVTLPAGFEALAPFVDTWNLGSFAERYQQRRKVGVAGMRSFYDAVVPILPEMQALVRSEEFRGSAVATVFENLILSLAHVALAIERLGDEEVSHALASRAMAIKQVNSSKVRRT</sequence>
<dbReference type="AlphaFoldDB" id="A0A1T5GFS0"/>
<proteinExistence type="predicted"/>
<name>A0A1T5GFS0_9SPHN</name>
<gene>
    <name evidence="1" type="ORF">SAMN06295937_10743</name>
</gene>
<reference evidence="2" key="1">
    <citation type="submission" date="2017-02" db="EMBL/GenBank/DDBJ databases">
        <authorList>
            <person name="Varghese N."/>
            <person name="Submissions S."/>
        </authorList>
    </citation>
    <scope>NUCLEOTIDE SEQUENCE [LARGE SCALE GENOMIC DNA]</scope>
    <source>
        <strain evidence="2">R11H</strain>
    </source>
</reference>